<dbReference type="Gene3D" id="3.40.50.720">
    <property type="entry name" value="NAD(P)-binding Rossmann-like Domain"/>
    <property type="match status" value="1"/>
</dbReference>
<dbReference type="KEGG" id="gtt:GUITHDRAFT_162125"/>
<dbReference type="PANTHER" id="PTHR43796">
    <property type="entry name" value="CARBOXYNORSPERMIDINE SYNTHASE"/>
    <property type="match status" value="1"/>
</dbReference>
<dbReference type="SUPFAM" id="SSF54736">
    <property type="entry name" value="ClpS-like"/>
    <property type="match status" value="1"/>
</dbReference>
<evidence type="ECO:0000256" key="2">
    <source>
        <dbReference type="SAM" id="SignalP"/>
    </source>
</evidence>
<evidence type="ECO:0000313" key="6">
    <source>
        <dbReference type="EnsemblProtists" id="EKX49272"/>
    </source>
</evidence>
<name>L1JLQ3_GUITC</name>
<feature type="region of interest" description="Disordered" evidence="1">
    <location>
        <begin position="497"/>
        <end position="516"/>
    </location>
</feature>
<feature type="chain" id="PRO_5008771516" description="Saccharopine dehydrogenase NADP binding domain-containing protein" evidence="2">
    <location>
        <begin position="21"/>
        <end position="516"/>
    </location>
</feature>
<feature type="signal peptide" evidence="2">
    <location>
        <begin position="1"/>
        <end position="20"/>
    </location>
</feature>
<gene>
    <name evidence="5" type="ORF">GUITHDRAFT_162125</name>
</gene>
<protein>
    <recommendedName>
        <fullName evidence="8">Saccharopine dehydrogenase NADP binding domain-containing protein</fullName>
    </recommendedName>
</protein>
<dbReference type="SUPFAM" id="SSF51735">
    <property type="entry name" value="NAD(P)-binding Rossmann-fold domains"/>
    <property type="match status" value="1"/>
</dbReference>
<dbReference type="InterPro" id="IPR003769">
    <property type="entry name" value="ClpS_core"/>
</dbReference>
<dbReference type="Proteomes" id="UP000011087">
    <property type="component" value="Unassembled WGS sequence"/>
</dbReference>
<evidence type="ECO:0000313" key="5">
    <source>
        <dbReference type="EMBL" id="EKX49272.1"/>
    </source>
</evidence>
<reference evidence="6" key="3">
    <citation type="submission" date="2016-03" db="UniProtKB">
        <authorList>
            <consortium name="EnsemblProtists"/>
        </authorList>
    </citation>
    <scope>IDENTIFICATION</scope>
</reference>
<dbReference type="GO" id="GO:0030163">
    <property type="term" value="P:protein catabolic process"/>
    <property type="evidence" value="ECO:0007669"/>
    <property type="project" value="InterPro"/>
</dbReference>
<dbReference type="InterPro" id="IPR036291">
    <property type="entry name" value="NAD(P)-bd_dom_sf"/>
</dbReference>
<dbReference type="eggNOG" id="ENOG502QQSS">
    <property type="taxonomic scope" value="Eukaryota"/>
</dbReference>
<organism evidence="5">
    <name type="scientific">Guillardia theta (strain CCMP2712)</name>
    <name type="common">Cryptophyte</name>
    <dbReference type="NCBI Taxonomy" id="905079"/>
    <lineage>
        <taxon>Eukaryota</taxon>
        <taxon>Cryptophyceae</taxon>
        <taxon>Pyrenomonadales</taxon>
        <taxon>Geminigeraceae</taxon>
        <taxon>Guillardia</taxon>
    </lineage>
</organism>
<dbReference type="RefSeq" id="XP_005836252.1">
    <property type="nucleotide sequence ID" value="XM_005836195.1"/>
</dbReference>
<dbReference type="Pfam" id="PF02617">
    <property type="entry name" value="ClpS"/>
    <property type="match status" value="1"/>
</dbReference>
<dbReference type="EMBL" id="JH992982">
    <property type="protein sequence ID" value="EKX49272.1"/>
    <property type="molecule type" value="Genomic_DNA"/>
</dbReference>
<dbReference type="InterPro" id="IPR005097">
    <property type="entry name" value="Sacchrp_dh_NADP-bd"/>
</dbReference>
<keyword evidence="2" id="KW-0732">Signal</keyword>
<dbReference type="Gene3D" id="3.30.1390.10">
    <property type="match status" value="1"/>
</dbReference>
<proteinExistence type="predicted"/>
<feature type="compositionally biased region" description="Low complexity" evidence="1">
    <location>
        <begin position="507"/>
        <end position="516"/>
    </location>
</feature>
<reference evidence="7" key="2">
    <citation type="submission" date="2012-11" db="EMBL/GenBank/DDBJ databases">
        <authorList>
            <person name="Kuo A."/>
            <person name="Curtis B.A."/>
            <person name="Tanifuji G."/>
            <person name="Burki F."/>
            <person name="Gruber A."/>
            <person name="Irimia M."/>
            <person name="Maruyama S."/>
            <person name="Arias M.C."/>
            <person name="Ball S.G."/>
            <person name="Gile G.H."/>
            <person name="Hirakawa Y."/>
            <person name="Hopkins J.F."/>
            <person name="Rensing S.A."/>
            <person name="Schmutz J."/>
            <person name="Symeonidi A."/>
            <person name="Elias M."/>
            <person name="Eveleigh R.J."/>
            <person name="Herman E.K."/>
            <person name="Klute M.J."/>
            <person name="Nakayama T."/>
            <person name="Obornik M."/>
            <person name="Reyes-Prieto A."/>
            <person name="Armbrust E.V."/>
            <person name="Aves S.J."/>
            <person name="Beiko R.G."/>
            <person name="Coutinho P."/>
            <person name="Dacks J.B."/>
            <person name="Durnford D.G."/>
            <person name="Fast N.M."/>
            <person name="Green B.R."/>
            <person name="Grisdale C."/>
            <person name="Hempe F."/>
            <person name="Henrissat B."/>
            <person name="Hoppner M.P."/>
            <person name="Ishida K.-I."/>
            <person name="Kim E."/>
            <person name="Koreny L."/>
            <person name="Kroth P.G."/>
            <person name="Liu Y."/>
            <person name="Malik S.-B."/>
            <person name="Maier U.G."/>
            <person name="McRose D."/>
            <person name="Mock T."/>
            <person name="Neilson J.A."/>
            <person name="Onodera N.T."/>
            <person name="Poole A.M."/>
            <person name="Pritham E.J."/>
            <person name="Richards T.A."/>
            <person name="Rocap G."/>
            <person name="Roy S.W."/>
            <person name="Sarai C."/>
            <person name="Schaack S."/>
            <person name="Shirato S."/>
            <person name="Slamovits C.H."/>
            <person name="Spencer D.F."/>
            <person name="Suzuki S."/>
            <person name="Worden A.Z."/>
            <person name="Zauner S."/>
            <person name="Barry K."/>
            <person name="Bell C."/>
            <person name="Bharti A.K."/>
            <person name="Crow J.A."/>
            <person name="Grimwood J."/>
            <person name="Kramer R."/>
            <person name="Lindquist E."/>
            <person name="Lucas S."/>
            <person name="Salamov A."/>
            <person name="McFadden G.I."/>
            <person name="Lane C.E."/>
            <person name="Keeling P.J."/>
            <person name="Gray M.W."/>
            <person name="Grigoriev I.V."/>
            <person name="Archibald J.M."/>
        </authorList>
    </citation>
    <scope>NUCLEOTIDE SEQUENCE</scope>
    <source>
        <strain evidence="7">CCMP2712</strain>
    </source>
</reference>
<feature type="compositionally biased region" description="Basic and acidic residues" evidence="1">
    <location>
        <begin position="497"/>
        <end position="506"/>
    </location>
</feature>
<feature type="domain" description="Adaptor protein ClpS core" evidence="3">
    <location>
        <begin position="86"/>
        <end position="152"/>
    </location>
</feature>
<evidence type="ECO:0000313" key="7">
    <source>
        <dbReference type="Proteomes" id="UP000011087"/>
    </source>
</evidence>
<reference evidence="5 7" key="1">
    <citation type="journal article" date="2012" name="Nature">
        <title>Algal genomes reveal evolutionary mosaicism and the fate of nucleomorphs.</title>
        <authorList>
            <consortium name="DOE Joint Genome Institute"/>
            <person name="Curtis B.A."/>
            <person name="Tanifuji G."/>
            <person name="Burki F."/>
            <person name="Gruber A."/>
            <person name="Irimia M."/>
            <person name="Maruyama S."/>
            <person name="Arias M.C."/>
            <person name="Ball S.G."/>
            <person name="Gile G.H."/>
            <person name="Hirakawa Y."/>
            <person name="Hopkins J.F."/>
            <person name="Kuo A."/>
            <person name="Rensing S.A."/>
            <person name="Schmutz J."/>
            <person name="Symeonidi A."/>
            <person name="Elias M."/>
            <person name="Eveleigh R.J."/>
            <person name="Herman E.K."/>
            <person name="Klute M.J."/>
            <person name="Nakayama T."/>
            <person name="Obornik M."/>
            <person name="Reyes-Prieto A."/>
            <person name="Armbrust E.V."/>
            <person name="Aves S.J."/>
            <person name="Beiko R.G."/>
            <person name="Coutinho P."/>
            <person name="Dacks J.B."/>
            <person name="Durnford D.G."/>
            <person name="Fast N.M."/>
            <person name="Green B.R."/>
            <person name="Grisdale C.J."/>
            <person name="Hempel F."/>
            <person name="Henrissat B."/>
            <person name="Hoppner M.P."/>
            <person name="Ishida K."/>
            <person name="Kim E."/>
            <person name="Koreny L."/>
            <person name="Kroth P.G."/>
            <person name="Liu Y."/>
            <person name="Malik S.B."/>
            <person name="Maier U.G."/>
            <person name="McRose D."/>
            <person name="Mock T."/>
            <person name="Neilson J.A."/>
            <person name="Onodera N.T."/>
            <person name="Poole A.M."/>
            <person name="Pritham E.J."/>
            <person name="Richards T.A."/>
            <person name="Rocap G."/>
            <person name="Roy S.W."/>
            <person name="Sarai C."/>
            <person name="Schaack S."/>
            <person name="Shirato S."/>
            <person name="Slamovits C.H."/>
            <person name="Spencer D.F."/>
            <person name="Suzuki S."/>
            <person name="Worden A.Z."/>
            <person name="Zauner S."/>
            <person name="Barry K."/>
            <person name="Bell C."/>
            <person name="Bharti A.K."/>
            <person name="Crow J.A."/>
            <person name="Grimwood J."/>
            <person name="Kramer R."/>
            <person name="Lindquist E."/>
            <person name="Lucas S."/>
            <person name="Salamov A."/>
            <person name="McFadden G.I."/>
            <person name="Lane C.E."/>
            <person name="Keeling P.J."/>
            <person name="Gray M.W."/>
            <person name="Grigoriev I.V."/>
            <person name="Archibald J.M."/>
        </authorList>
    </citation>
    <scope>NUCLEOTIDE SEQUENCE</scope>
    <source>
        <strain evidence="5 7">CCMP2712</strain>
    </source>
</reference>
<evidence type="ECO:0000259" key="4">
    <source>
        <dbReference type="Pfam" id="PF03435"/>
    </source>
</evidence>
<sequence length="516" mass="56778">MRMLMALAALAALAAMPCAAFTLSSSPLLQHRGYRAPSLACSIARRTNRVCRLGVMKEDSVVDKVFDTLFGTKKEAAGKRALEEEHEEMFMVVVNDDKEHYVDEVVKIIRKTVGRTWKDSLDLTMQIGRKGSAIVYMGSKEDCERMSEALLQSTLKAVVMRDDEEGRKLVDATSSSTEARTSVYVHWVRLAAYSRLLDRWGEKSFRNGARPRVTLIGRNEKMADKLKRQLEGESFAFGGREWSTMRTKLMGSARAMKGSDLVIHTAGPFQNADTKVLQVAIELGITYMDVCDDQDFAAKCRELSQQAVEKNVTCMTTCGIYPGLSNVMASSLGTGGVGGTILASTFMLLAEPCQVYRILNIPNVDATFATAPEFWNVLLRGIVKVIPRKLLSDRSFASKFAAISLPINRLVDAIVGSSAAIRIDVEDKNQQTLSSIWYGRYLNQAVGVATAAMAMELLELQGLPAGVFYPEELEMIAPGREEQAEGYQVFLARASKDGKTNRERAADAAAATMEGR</sequence>
<dbReference type="EnsemblProtists" id="EKX49272">
    <property type="protein sequence ID" value="EKX49272"/>
    <property type="gene ID" value="GUITHDRAFT_162125"/>
</dbReference>
<dbReference type="Pfam" id="PF03435">
    <property type="entry name" value="Sacchrp_dh_NADP"/>
    <property type="match status" value="1"/>
</dbReference>
<dbReference type="PANTHER" id="PTHR43796:SF2">
    <property type="entry name" value="CARBOXYNORSPERMIDINE SYNTHASE"/>
    <property type="match status" value="1"/>
</dbReference>
<dbReference type="STRING" id="905079.L1JLQ3"/>
<dbReference type="InterPro" id="IPR014719">
    <property type="entry name" value="Ribosomal_bL12_C/ClpS-like"/>
</dbReference>
<evidence type="ECO:0000256" key="1">
    <source>
        <dbReference type="SAM" id="MobiDB-lite"/>
    </source>
</evidence>
<dbReference type="PaxDb" id="55529-EKX49272"/>
<evidence type="ECO:0008006" key="8">
    <source>
        <dbReference type="Google" id="ProtNLM"/>
    </source>
</evidence>
<dbReference type="AlphaFoldDB" id="L1JLQ3"/>
<dbReference type="GeneID" id="17305939"/>
<keyword evidence="7" id="KW-1185">Reference proteome</keyword>
<dbReference type="HOGENOM" id="CLU_528362_0_0_1"/>
<dbReference type="OrthoDB" id="10268090at2759"/>
<feature type="domain" description="Saccharopine dehydrogenase NADP binding" evidence="4">
    <location>
        <begin position="207"/>
        <end position="315"/>
    </location>
</feature>
<evidence type="ECO:0000259" key="3">
    <source>
        <dbReference type="Pfam" id="PF02617"/>
    </source>
</evidence>
<accession>L1JLQ3</accession>